<dbReference type="InterPro" id="IPR006205">
    <property type="entry name" value="Mev_gal_kin"/>
</dbReference>
<dbReference type="Pfam" id="PF08544">
    <property type="entry name" value="GHMP_kinases_C"/>
    <property type="match status" value="1"/>
</dbReference>
<dbReference type="OrthoDB" id="9764892at2"/>
<reference evidence="13 14" key="1">
    <citation type="journal article" date="2017" name="Elife">
        <title>Extensive horizontal gene transfer in cheese-associated bacteria.</title>
        <authorList>
            <person name="Bonham K.S."/>
            <person name="Wolfe B.E."/>
            <person name="Dutton R.J."/>
        </authorList>
    </citation>
    <scope>NUCLEOTIDE SEQUENCE [LARGE SCALE GENOMIC DNA]</scope>
    <source>
        <strain evidence="13 14">341_9</strain>
    </source>
</reference>
<evidence type="ECO:0000256" key="3">
    <source>
        <dbReference type="ARBA" id="ARBA00022679"/>
    </source>
</evidence>
<dbReference type="PANTHER" id="PTHR43290:SF2">
    <property type="entry name" value="MEVALONATE KINASE"/>
    <property type="match status" value="1"/>
</dbReference>
<feature type="region of interest" description="Disordered" evidence="10">
    <location>
        <begin position="321"/>
        <end position="349"/>
    </location>
</feature>
<evidence type="ECO:0000259" key="12">
    <source>
        <dbReference type="Pfam" id="PF08544"/>
    </source>
</evidence>
<evidence type="ECO:0000256" key="9">
    <source>
        <dbReference type="ARBA" id="ARBA00029438"/>
    </source>
</evidence>
<evidence type="ECO:0000256" key="10">
    <source>
        <dbReference type="SAM" id="MobiDB-lite"/>
    </source>
</evidence>
<evidence type="ECO:0000259" key="11">
    <source>
        <dbReference type="Pfam" id="PF00288"/>
    </source>
</evidence>
<keyword evidence="2" id="KW-0444">Lipid biosynthesis</keyword>
<protein>
    <submittedName>
        <fullName evidence="13">Mevalonate kinase</fullName>
    </submittedName>
</protein>
<dbReference type="GO" id="GO:0019287">
    <property type="term" value="P:isopentenyl diphosphate biosynthetic process, mevalonate pathway"/>
    <property type="evidence" value="ECO:0007669"/>
    <property type="project" value="UniProtKB-UniPathway"/>
</dbReference>
<dbReference type="SUPFAM" id="SSF54211">
    <property type="entry name" value="Ribosomal protein S5 domain 2-like"/>
    <property type="match status" value="1"/>
</dbReference>
<feature type="compositionally biased region" description="Low complexity" evidence="10">
    <location>
        <begin position="322"/>
        <end position="335"/>
    </location>
</feature>
<dbReference type="SUPFAM" id="SSF55060">
    <property type="entry name" value="GHMP Kinase, C-terminal domain"/>
    <property type="match status" value="1"/>
</dbReference>
<feature type="domain" description="GHMP kinase C-terminal" evidence="12">
    <location>
        <begin position="244"/>
        <end position="310"/>
    </location>
</feature>
<dbReference type="GO" id="GO:0005829">
    <property type="term" value="C:cytosol"/>
    <property type="evidence" value="ECO:0007669"/>
    <property type="project" value="TreeGrafter"/>
</dbReference>
<comment type="pathway">
    <text evidence="9">Isoprenoid biosynthesis; isopentenyl diphosphate biosynthesis via mevalonate pathway; isopentenyl diphosphate from (R)-mevalonate: step 1/3.</text>
</comment>
<evidence type="ECO:0000256" key="5">
    <source>
        <dbReference type="ARBA" id="ARBA00022777"/>
    </source>
</evidence>
<dbReference type="GO" id="GO:0004496">
    <property type="term" value="F:mevalonate kinase activity"/>
    <property type="evidence" value="ECO:0007669"/>
    <property type="project" value="InterPro"/>
</dbReference>
<dbReference type="Gene3D" id="3.30.70.890">
    <property type="entry name" value="GHMP kinase, C-terminal domain"/>
    <property type="match status" value="1"/>
</dbReference>
<dbReference type="Pfam" id="PF00288">
    <property type="entry name" value="GHMP_kinases_N"/>
    <property type="match status" value="1"/>
</dbReference>
<evidence type="ECO:0000256" key="2">
    <source>
        <dbReference type="ARBA" id="ARBA00022516"/>
    </source>
</evidence>
<evidence type="ECO:0000313" key="13">
    <source>
        <dbReference type="EMBL" id="PCC40853.1"/>
    </source>
</evidence>
<dbReference type="PRINTS" id="PR00959">
    <property type="entry name" value="MEVGALKINASE"/>
</dbReference>
<dbReference type="PANTHER" id="PTHR43290">
    <property type="entry name" value="MEVALONATE KINASE"/>
    <property type="match status" value="1"/>
</dbReference>
<keyword evidence="4" id="KW-0547">Nucleotide-binding</keyword>
<keyword evidence="1" id="KW-0963">Cytoplasm</keyword>
<evidence type="ECO:0000256" key="7">
    <source>
        <dbReference type="ARBA" id="ARBA00022842"/>
    </source>
</evidence>
<keyword evidence="8" id="KW-0443">Lipid metabolism</keyword>
<keyword evidence="5 13" id="KW-0418">Kinase</keyword>
<dbReference type="NCBIfam" id="TIGR00549">
    <property type="entry name" value="mevalon_kin"/>
    <property type="match status" value="1"/>
</dbReference>
<dbReference type="AlphaFoldDB" id="A0A2A3YNK1"/>
<accession>A0A2A3YNK1</accession>
<keyword evidence="14" id="KW-1185">Reference proteome</keyword>
<organism evidence="13 14">
    <name type="scientific">Brachybacterium alimentarium</name>
    <dbReference type="NCBI Taxonomy" id="47845"/>
    <lineage>
        <taxon>Bacteria</taxon>
        <taxon>Bacillati</taxon>
        <taxon>Actinomycetota</taxon>
        <taxon>Actinomycetes</taxon>
        <taxon>Micrococcales</taxon>
        <taxon>Dermabacteraceae</taxon>
        <taxon>Brachybacterium</taxon>
    </lineage>
</organism>
<dbReference type="EMBL" id="NRGR01000004">
    <property type="protein sequence ID" value="PCC40853.1"/>
    <property type="molecule type" value="Genomic_DNA"/>
</dbReference>
<gene>
    <name evidence="13" type="primary">mvk</name>
    <name evidence="13" type="ORF">CIK66_01025</name>
</gene>
<dbReference type="GO" id="GO:0005524">
    <property type="term" value="F:ATP binding"/>
    <property type="evidence" value="ECO:0007669"/>
    <property type="project" value="UniProtKB-KW"/>
</dbReference>
<evidence type="ECO:0000256" key="1">
    <source>
        <dbReference type="ARBA" id="ARBA00022490"/>
    </source>
</evidence>
<name>A0A2A3YNK1_9MICO</name>
<dbReference type="InterPro" id="IPR014721">
    <property type="entry name" value="Ribsml_uS5_D2-typ_fold_subgr"/>
</dbReference>
<evidence type="ECO:0000256" key="8">
    <source>
        <dbReference type="ARBA" id="ARBA00023098"/>
    </source>
</evidence>
<keyword evidence="6" id="KW-0067">ATP-binding</keyword>
<keyword evidence="3" id="KW-0808">Transferase</keyword>
<comment type="caution">
    <text evidence="13">The sequence shown here is derived from an EMBL/GenBank/DDBJ whole genome shotgun (WGS) entry which is preliminary data.</text>
</comment>
<proteinExistence type="predicted"/>
<evidence type="ECO:0000256" key="6">
    <source>
        <dbReference type="ARBA" id="ARBA00022840"/>
    </source>
</evidence>
<dbReference type="Gene3D" id="3.30.230.10">
    <property type="match status" value="1"/>
</dbReference>
<dbReference type="InterPro" id="IPR013750">
    <property type="entry name" value="GHMP_kinase_C_dom"/>
</dbReference>
<dbReference type="RefSeq" id="WP_096196256.1">
    <property type="nucleotide sequence ID" value="NZ_JBQQNZ010000024.1"/>
</dbReference>
<sequence length="349" mass="35148">MRTSPAPQRDPSRRAASAATVREGVGSAHAKAILLGEHSAVFGAPAIVLPVHELTARARLTIPDPAGEPDGSTLRCALYDGPVRSAPEGTAPVVLGWQYAAERVGLQDAGGRLSITSDIPIRRGLGSSAAVSAALVDAVADAAGRDLALDDRMQLIADAEAVAHGRASGIDAAAVLAQAPIRVERGTPTTLPLGSGQMHFVIADTGVAGMTATAVGGVQELHRTRPAYVDTLVGRLAALTDEAAAALAADDVAALGGAMDEAHSALQSLGVSSERLDHLVEAARGAGAAGAKMTGGGLGGCLIVLSATADTTDLERTLAEAGSTGTWTTSCGGQSWPRLQHEPTPTSHS</sequence>
<dbReference type="Proteomes" id="UP000218598">
    <property type="component" value="Unassembled WGS sequence"/>
</dbReference>
<dbReference type="UniPathway" id="UPA00057">
    <property type="reaction ID" value="UER00098"/>
</dbReference>
<keyword evidence="7" id="KW-0460">Magnesium</keyword>
<dbReference type="InterPro" id="IPR036554">
    <property type="entry name" value="GHMP_kinase_C_sf"/>
</dbReference>
<evidence type="ECO:0000313" key="14">
    <source>
        <dbReference type="Proteomes" id="UP000218598"/>
    </source>
</evidence>
<dbReference type="InterPro" id="IPR020568">
    <property type="entry name" value="Ribosomal_Su5_D2-typ_SF"/>
</dbReference>
<dbReference type="InterPro" id="IPR006204">
    <property type="entry name" value="GHMP_kinase_N_dom"/>
</dbReference>
<evidence type="ECO:0000256" key="4">
    <source>
        <dbReference type="ARBA" id="ARBA00022741"/>
    </source>
</evidence>
<feature type="domain" description="GHMP kinase N-terminal" evidence="11">
    <location>
        <begin position="100"/>
        <end position="176"/>
    </location>
</feature>